<keyword evidence="8" id="KW-0175">Coiled coil</keyword>
<keyword evidence="3 9" id="KW-0808">Transferase</keyword>
<evidence type="ECO:0000313" key="10">
    <source>
        <dbReference type="Proteomes" id="UP000033166"/>
    </source>
</evidence>
<keyword evidence="6" id="KW-0012">Acyltransferase</keyword>
<dbReference type="InterPro" id="IPR050644">
    <property type="entry name" value="PG_Glycine_Bridge_Synth"/>
</dbReference>
<dbReference type="PROSITE" id="PS51191">
    <property type="entry name" value="FEMABX"/>
    <property type="match status" value="1"/>
</dbReference>
<gene>
    <name evidence="9" type="ORF">LACPI_0938</name>
</gene>
<accession>A0A0D6DW14</accession>
<sequence length="405" mass="46911">MDSRQFVAVSADEFESFVDKRDDMHFQQTKNFGELQTALGHQAYYFAVKNQDKIVAAILVTLAKVKFGYLAEAHGNPYFSEDHMTNQMLISGAKKVLKKQGVLTLVVHSNVVQATYDDNWEKTAELNQDLDKDYQALGFTPSKLSEFEKGFNYNYSKTLTGYENFGKVEKSYKKNGLQTIKKARKLGIQVYEARFEELADFKKVVDEAGERRNFSTRDLAYYEAVYRAYGDRVKFILAKLNFNSELMANQIELDNIQAEIKQAQEQNKHKSLDTLRQRVSRLVKFQTDLTEFVGIYGDQDVILSAAQFFVMPNEVIYMFSGMYDEFREFSAPFLIQDYMLKYAYAHQIEHYQFMGVNAPDNPDQGVLKFKQNFKGYIWQSSGNYELVIKPILKKMTAILKVILKR</sequence>
<dbReference type="GO" id="GO:0016755">
    <property type="term" value="F:aminoacyltransferase activity"/>
    <property type="evidence" value="ECO:0007669"/>
    <property type="project" value="InterPro"/>
</dbReference>
<dbReference type="EMBL" id="LN774769">
    <property type="protein sequence ID" value="CEN28138.1"/>
    <property type="molecule type" value="Genomic_DNA"/>
</dbReference>
<name>A0A0D6DW14_9LACT</name>
<evidence type="ECO:0000256" key="4">
    <source>
        <dbReference type="ARBA" id="ARBA00022960"/>
    </source>
</evidence>
<evidence type="ECO:0000313" key="9">
    <source>
        <dbReference type="EMBL" id="CEN28138.1"/>
    </source>
</evidence>
<dbReference type="AlphaFoldDB" id="A0A0D6DW14"/>
<dbReference type="InterPro" id="IPR016181">
    <property type="entry name" value="Acyl_CoA_acyltransferase"/>
</dbReference>
<dbReference type="GO" id="GO:0071555">
    <property type="term" value="P:cell wall organization"/>
    <property type="evidence" value="ECO:0007669"/>
    <property type="project" value="UniProtKB-KW"/>
</dbReference>
<dbReference type="PANTHER" id="PTHR36174:SF2">
    <property type="entry name" value="AMINOACYLTRANSFERASE FEMA"/>
    <property type="match status" value="1"/>
</dbReference>
<keyword evidence="4" id="KW-0133">Cell shape</keyword>
<comment type="similarity">
    <text evidence="1">Belongs to the FemABX family.</text>
</comment>
<dbReference type="KEGG" id="lpk:LACPI_0938"/>
<dbReference type="PANTHER" id="PTHR36174">
    <property type="entry name" value="LIPID II:GLYCINE GLYCYLTRANSFERASE"/>
    <property type="match status" value="1"/>
</dbReference>
<evidence type="ECO:0000256" key="6">
    <source>
        <dbReference type="ARBA" id="ARBA00023315"/>
    </source>
</evidence>
<dbReference type="Gene3D" id="3.40.630.30">
    <property type="match status" value="2"/>
</dbReference>
<dbReference type="GO" id="GO:0009252">
    <property type="term" value="P:peptidoglycan biosynthetic process"/>
    <property type="evidence" value="ECO:0007669"/>
    <property type="project" value="UniProtKB-KW"/>
</dbReference>
<dbReference type="HOGENOM" id="CLU_048411_1_0_9"/>
<organism evidence="9 10">
    <name type="scientific">Pseudolactococcus piscium MKFS47</name>
    <dbReference type="NCBI Taxonomy" id="297352"/>
    <lineage>
        <taxon>Bacteria</taxon>
        <taxon>Bacillati</taxon>
        <taxon>Bacillota</taxon>
        <taxon>Bacilli</taxon>
        <taxon>Lactobacillales</taxon>
        <taxon>Streptococcaceae</taxon>
        <taxon>Pseudolactococcus</taxon>
    </lineage>
</organism>
<dbReference type="Proteomes" id="UP000033166">
    <property type="component" value="Chromosome I"/>
</dbReference>
<dbReference type="STRING" id="1364.LP2241_20502"/>
<evidence type="ECO:0000256" key="3">
    <source>
        <dbReference type="ARBA" id="ARBA00022679"/>
    </source>
</evidence>
<dbReference type="Gene3D" id="1.20.58.90">
    <property type="match status" value="1"/>
</dbReference>
<reference evidence="10" key="1">
    <citation type="submission" date="2015-01" db="EMBL/GenBank/DDBJ databases">
        <authorList>
            <person name="Andreevskaya M."/>
        </authorList>
    </citation>
    <scope>NUCLEOTIDE SEQUENCE [LARGE SCALE GENOMIC DNA]</scope>
    <source>
        <strain evidence="10">MKFS47</strain>
    </source>
</reference>
<dbReference type="InterPro" id="IPR003447">
    <property type="entry name" value="FEMABX"/>
</dbReference>
<evidence type="ECO:0000256" key="2">
    <source>
        <dbReference type="ARBA" id="ARBA00022490"/>
    </source>
</evidence>
<evidence type="ECO:0000256" key="8">
    <source>
        <dbReference type="SAM" id="Coils"/>
    </source>
</evidence>
<evidence type="ECO:0000256" key="7">
    <source>
        <dbReference type="ARBA" id="ARBA00023316"/>
    </source>
</evidence>
<keyword evidence="7" id="KW-0961">Cell wall biogenesis/degradation</keyword>
<dbReference type="RefSeq" id="WP_047915323.1">
    <property type="nucleotide sequence ID" value="NZ_LN774769.1"/>
</dbReference>
<keyword evidence="2" id="KW-0963">Cytoplasm</keyword>
<proteinExistence type="inferred from homology"/>
<dbReference type="SUPFAM" id="SSF55729">
    <property type="entry name" value="Acyl-CoA N-acyltransferases (Nat)"/>
    <property type="match status" value="2"/>
</dbReference>
<evidence type="ECO:0000256" key="5">
    <source>
        <dbReference type="ARBA" id="ARBA00022984"/>
    </source>
</evidence>
<protein>
    <submittedName>
        <fullName evidence="9">FemAB family N-acetyltransferase</fullName>
    </submittedName>
</protein>
<dbReference type="Pfam" id="PF02388">
    <property type="entry name" value="FemAB"/>
    <property type="match status" value="1"/>
</dbReference>
<dbReference type="GO" id="GO:0008360">
    <property type="term" value="P:regulation of cell shape"/>
    <property type="evidence" value="ECO:0007669"/>
    <property type="project" value="UniProtKB-KW"/>
</dbReference>
<feature type="coiled-coil region" evidence="8">
    <location>
        <begin position="246"/>
        <end position="273"/>
    </location>
</feature>
<evidence type="ECO:0000256" key="1">
    <source>
        <dbReference type="ARBA" id="ARBA00009943"/>
    </source>
</evidence>
<keyword evidence="5" id="KW-0573">Peptidoglycan synthesis</keyword>